<sequence length="236" mass="25770">MSPPQSPNSSSRDQVRPLAPSSHRIHIENKEDGVNYLSASGIELEKKRRRRRRCVKCCGCCGITTVIVGIVVLILALTVFKAKDPTIRMNSIRFDGLSALVSSNLQTNLNITVSADMSIKNPNAVSVKFKAASASLIYGDRVIAEALIPPGSARARRTFRMNVNVTVMVEKLVGIPRLMSDLVAGELPVNMVTNIKGKVNLGLIKKSVGVRMNCAVVVDLQRQDVKDMDCERKVSL</sequence>
<evidence type="ECO:0000256" key="1">
    <source>
        <dbReference type="ARBA" id="ARBA00004167"/>
    </source>
</evidence>
<evidence type="ECO:0000256" key="4">
    <source>
        <dbReference type="ARBA" id="ARBA00023136"/>
    </source>
</evidence>
<dbReference type="EMBL" id="JACEIK010013083">
    <property type="protein sequence ID" value="MCE3216347.1"/>
    <property type="molecule type" value="Genomic_DNA"/>
</dbReference>
<keyword evidence="9" id="KW-1185">Reference proteome</keyword>
<feature type="region of interest" description="Disordered" evidence="5">
    <location>
        <begin position="1"/>
        <end position="23"/>
    </location>
</feature>
<dbReference type="SUPFAM" id="SSF117070">
    <property type="entry name" value="LEA14-like"/>
    <property type="match status" value="1"/>
</dbReference>
<organism evidence="8 9">
    <name type="scientific">Datura stramonium</name>
    <name type="common">Jimsonweed</name>
    <name type="synonym">Common thornapple</name>
    <dbReference type="NCBI Taxonomy" id="4076"/>
    <lineage>
        <taxon>Eukaryota</taxon>
        <taxon>Viridiplantae</taxon>
        <taxon>Streptophyta</taxon>
        <taxon>Embryophyta</taxon>
        <taxon>Tracheophyta</taxon>
        <taxon>Spermatophyta</taxon>
        <taxon>Magnoliopsida</taxon>
        <taxon>eudicotyledons</taxon>
        <taxon>Gunneridae</taxon>
        <taxon>Pentapetalae</taxon>
        <taxon>asterids</taxon>
        <taxon>lamiids</taxon>
        <taxon>Solanales</taxon>
        <taxon>Solanaceae</taxon>
        <taxon>Solanoideae</taxon>
        <taxon>Datureae</taxon>
        <taxon>Datura</taxon>
    </lineage>
</organism>
<keyword evidence="4 6" id="KW-0472">Membrane</keyword>
<gene>
    <name evidence="8" type="ORF">HAX54_006181</name>
</gene>
<dbReference type="InterPro" id="IPR044839">
    <property type="entry name" value="NDR1-like"/>
</dbReference>
<protein>
    <recommendedName>
        <fullName evidence="7">Late embryogenesis abundant protein LEA-2 subgroup domain-containing protein</fullName>
    </recommendedName>
</protein>
<dbReference type="PANTHER" id="PTHR31234:SF65">
    <property type="entry name" value="LATE EMBRYOGENESIS ABUNDANT PROTEIN, LEA_2 SUBGROUP"/>
    <property type="match status" value="1"/>
</dbReference>
<evidence type="ECO:0000313" key="8">
    <source>
        <dbReference type="EMBL" id="MCE3216347.1"/>
    </source>
</evidence>
<dbReference type="Pfam" id="PF03168">
    <property type="entry name" value="LEA_2"/>
    <property type="match status" value="1"/>
</dbReference>
<dbReference type="PANTHER" id="PTHR31234">
    <property type="entry name" value="LATE EMBRYOGENESIS ABUNDANT (LEA) HYDROXYPROLINE-RICH GLYCOPROTEIN FAMILY"/>
    <property type="match status" value="1"/>
</dbReference>
<dbReference type="Gene3D" id="2.60.40.1820">
    <property type="match status" value="1"/>
</dbReference>
<evidence type="ECO:0000256" key="2">
    <source>
        <dbReference type="ARBA" id="ARBA00022692"/>
    </source>
</evidence>
<keyword evidence="3 6" id="KW-1133">Transmembrane helix</keyword>
<feature type="transmembrane region" description="Helical" evidence="6">
    <location>
        <begin position="54"/>
        <end position="80"/>
    </location>
</feature>
<accession>A0ABS8WTU8</accession>
<dbReference type="Proteomes" id="UP000823775">
    <property type="component" value="Unassembled WGS sequence"/>
</dbReference>
<keyword evidence="2 6" id="KW-0812">Transmembrane</keyword>
<evidence type="ECO:0000313" key="9">
    <source>
        <dbReference type="Proteomes" id="UP000823775"/>
    </source>
</evidence>
<name>A0ABS8WTU8_DATST</name>
<proteinExistence type="predicted"/>
<dbReference type="InterPro" id="IPR004864">
    <property type="entry name" value="LEA_2"/>
</dbReference>
<comment type="subcellular location">
    <subcellularLocation>
        <location evidence="1">Membrane</location>
        <topology evidence="1">Single-pass membrane protein</topology>
    </subcellularLocation>
</comment>
<evidence type="ECO:0000259" key="7">
    <source>
        <dbReference type="Pfam" id="PF03168"/>
    </source>
</evidence>
<reference evidence="8 9" key="1">
    <citation type="journal article" date="2021" name="BMC Genomics">
        <title>Datura genome reveals duplications of psychoactive alkaloid biosynthetic genes and high mutation rate following tissue culture.</title>
        <authorList>
            <person name="Rajewski A."/>
            <person name="Carter-House D."/>
            <person name="Stajich J."/>
            <person name="Litt A."/>
        </authorList>
    </citation>
    <scope>NUCLEOTIDE SEQUENCE [LARGE SCALE GENOMIC DNA]</scope>
    <source>
        <strain evidence="8">AR-01</strain>
    </source>
</reference>
<feature type="domain" description="Late embryogenesis abundant protein LEA-2 subgroup" evidence="7">
    <location>
        <begin position="117"/>
        <end position="214"/>
    </location>
</feature>
<evidence type="ECO:0000256" key="6">
    <source>
        <dbReference type="SAM" id="Phobius"/>
    </source>
</evidence>
<comment type="caution">
    <text evidence="8">The sequence shown here is derived from an EMBL/GenBank/DDBJ whole genome shotgun (WGS) entry which is preliminary data.</text>
</comment>
<evidence type="ECO:0000256" key="3">
    <source>
        <dbReference type="ARBA" id="ARBA00022989"/>
    </source>
</evidence>
<evidence type="ECO:0000256" key="5">
    <source>
        <dbReference type="SAM" id="MobiDB-lite"/>
    </source>
</evidence>